<name>A0A1M5CTT1_9HYPH</name>
<dbReference type="EC" id="3.2.1.55" evidence="4"/>
<dbReference type="InterPro" id="IPR010720">
    <property type="entry name" value="Alpha-L-AF_C"/>
</dbReference>
<evidence type="ECO:0000256" key="5">
    <source>
        <dbReference type="ARBA" id="ARBA00022801"/>
    </source>
</evidence>
<accession>A0A1M5CTT1</accession>
<keyword evidence="7" id="KW-0326">Glycosidase</keyword>
<dbReference type="Pfam" id="PF22848">
    <property type="entry name" value="ASD1_dom"/>
    <property type="match status" value="1"/>
</dbReference>
<evidence type="ECO:0000256" key="1">
    <source>
        <dbReference type="ARBA" id="ARBA00001462"/>
    </source>
</evidence>
<dbReference type="SUPFAM" id="SSF51445">
    <property type="entry name" value="(Trans)glycosidases"/>
    <property type="match status" value="1"/>
</dbReference>
<dbReference type="OrthoDB" id="9758333at2"/>
<evidence type="ECO:0000256" key="7">
    <source>
        <dbReference type="ARBA" id="ARBA00023295"/>
    </source>
</evidence>
<dbReference type="InterPro" id="IPR013780">
    <property type="entry name" value="Glyco_hydro_b"/>
</dbReference>
<dbReference type="InterPro" id="IPR017853">
    <property type="entry name" value="GH"/>
</dbReference>
<dbReference type="GO" id="GO:0046556">
    <property type="term" value="F:alpha-L-arabinofuranosidase activity"/>
    <property type="evidence" value="ECO:0007669"/>
    <property type="project" value="UniProtKB-EC"/>
</dbReference>
<comment type="catalytic activity">
    <reaction evidence="1">
        <text>Hydrolysis of terminal non-reducing alpha-L-arabinofuranoside residues in alpha-L-arabinosides.</text>
        <dbReference type="EC" id="3.2.1.55"/>
    </reaction>
</comment>
<evidence type="ECO:0000256" key="4">
    <source>
        <dbReference type="ARBA" id="ARBA00012670"/>
    </source>
</evidence>
<evidence type="ECO:0000313" key="9">
    <source>
        <dbReference type="EMBL" id="SHF57742.1"/>
    </source>
</evidence>
<dbReference type="SMART" id="SM00813">
    <property type="entry name" value="Alpha-L-AF_C"/>
    <property type="match status" value="1"/>
</dbReference>
<evidence type="ECO:0000313" key="10">
    <source>
        <dbReference type="Proteomes" id="UP000184485"/>
    </source>
</evidence>
<dbReference type="GO" id="GO:0046373">
    <property type="term" value="P:L-arabinose metabolic process"/>
    <property type="evidence" value="ECO:0007669"/>
    <property type="project" value="InterPro"/>
</dbReference>
<evidence type="ECO:0000256" key="3">
    <source>
        <dbReference type="ARBA" id="ARBA00011165"/>
    </source>
</evidence>
<dbReference type="STRING" id="1122133.SAMN02745157_2450"/>
<dbReference type="Proteomes" id="UP000184485">
    <property type="component" value="Unassembled WGS sequence"/>
</dbReference>
<keyword evidence="5" id="KW-0378">Hydrolase</keyword>
<dbReference type="EMBL" id="FQUP01000002">
    <property type="protein sequence ID" value="SHF57742.1"/>
    <property type="molecule type" value="Genomic_DNA"/>
</dbReference>
<dbReference type="GO" id="GO:0000272">
    <property type="term" value="P:polysaccharide catabolic process"/>
    <property type="evidence" value="ECO:0007669"/>
    <property type="project" value="TreeGrafter"/>
</dbReference>
<gene>
    <name evidence="9" type="ORF">SAMN02745157_2450</name>
</gene>
<dbReference type="InterPro" id="IPR055235">
    <property type="entry name" value="ASD1_cat"/>
</dbReference>
<comment type="subunit">
    <text evidence="3">Homohexamer; trimer of dimers.</text>
</comment>
<sequence length="507" mass="56552">MLKARLVVDRDFVLSDLDRRVFGAFVEHMGRCVYGGIYEPGHATADEQGFRGDVLELTRELGATIIRYPGGNFLSGYNWEDGVGPSDKRPVRRDLAWFSTETNQFGTNEFMDWSKKAGIEPMFGVNLGTKGPDEARQFLEYCNHVGGSTLSNLRREHGYEKPHDIKFWCLGNEMDGPWQICHKTAEEYGRVALETAKVMRWVDPTIQLAACGSSHRNMPTYGSWEYGVLDHCYDEVDFISLHTYFNNNADSTAEYFGVIELLDSFIKEVAAICDAVGAKRRSHKKIMLSLDEWNVWYKTHKIEHMRKPGWPEAPPLIEEVYNAEDALIVGGALIAMLNNADRVKTACLAQLVNVIGPIMTETGGDAWRQTIFHPFALASKFGHGRVLRTVAESPSYTAKAFPEIPYLYATVVDNPLDGSTTIFALNRSLSDSMELDVELRGLGKERTLVGATEIHHANLKAVNTKDAPNTVSPKVNADVAVDGEKLRIKLKPASFNVITTRAAQPAN</sequence>
<reference evidence="9 10" key="1">
    <citation type="submission" date="2016-11" db="EMBL/GenBank/DDBJ databases">
        <authorList>
            <person name="Jaros S."/>
            <person name="Januszkiewicz K."/>
            <person name="Wedrychowicz H."/>
        </authorList>
    </citation>
    <scope>NUCLEOTIDE SEQUENCE [LARGE SCALE GENOMIC DNA]</scope>
    <source>
        <strain evidence="9 10">DSM 19436</strain>
    </source>
</reference>
<feature type="domain" description="Alpha-L-arabinofuranosidase C-terminal" evidence="8">
    <location>
        <begin position="291"/>
        <end position="494"/>
    </location>
</feature>
<protein>
    <recommendedName>
        <fullName evidence="4">non-reducing end alpha-L-arabinofuranosidase</fullName>
        <ecNumber evidence="4">3.2.1.55</ecNumber>
    </recommendedName>
</protein>
<dbReference type="Pfam" id="PF06964">
    <property type="entry name" value="Alpha-L-AF_C"/>
    <property type="match status" value="1"/>
</dbReference>
<evidence type="ECO:0000256" key="2">
    <source>
        <dbReference type="ARBA" id="ARBA00007186"/>
    </source>
</evidence>
<dbReference type="PANTHER" id="PTHR43576">
    <property type="entry name" value="ALPHA-L-ARABINOFURANOSIDASE C-RELATED"/>
    <property type="match status" value="1"/>
</dbReference>
<dbReference type="Gene3D" id="3.20.20.80">
    <property type="entry name" value="Glycosidases"/>
    <property type="match status" value="1"/>
</dbReference>
<proteinExistence type="inferred from homology"/>
<evidence type="ECO:0000259" key="8">
    <source>
        <dbReference type="SMART" id="SM00813"/>
    </source>
</evidence>
<keyword evidence="6" id="KW-0119">Carbohydrate metabolism</keyword>
<dbReference type="SUPFAM" id="SSF51011">
    <property type="entry name" value="Glycosyl hydrolase domain"/>
    <property type="match status" value="1"/>
</dbReference>
<comment type="similarity">
    <text evidence="2">Belongs to the glycosyl hydrolase 51 family.</text>
</comment>
<evidence type="ECO:0000256" key="6">
    <source>
        <dbReference type="ARBA" id="ARBA00023277"/>
    </source>
</evidence>
<dbReference type="PANTHER" id="PTHR43576:SF3">
    <property type="entry name" value="ALPHA-L-ARABINOFURANOSIDASE C"/>
    <property type="match status" value="1"/>
</dbReference>
<dbReference type="Gene3D" id="2.60.40.1180">
    <property type="entry name" value="Golgi alpha-mannosidase II"/>
    <property type="match status" value="1"/>
</dbReference>
<organism evidence="9 10">
    <name type="scientific">Kaistia soli DSM 19436</name>
    <dbReference type="NCBI Taxonomy" id="1122133"/>
    <lineage>
        <taxon>Bacteria</taxon>
        <taxon>Pseudomonadati</taxon>
        <taxon>Pseudomonadota</taxon>
        <taxon>Alphaproteobacteria</taxon>
        <taxon>Hyphomicrobiales</taxon>
        <taxon>Kaistiaceae</taxon>
        <taxon>Kaistia</taxon>
    </lineage>
</organism>
<dbReference type="AlphaFoldDB" id="A0A1M5CTT1"/>
<keyword evidence="10" id="KW-1185">Reference proteome</keyword>